<dbReference type="NCBIfam" id="TIGR01509">
    <property type="entry name" value="HAD-SF-IA-v3"/>
    <property type="match status" value="1"/>
</dbReference>
<dbReference type="InterPro" id="IPR041492">
    <property type="entry name" value="HAD_2"/>
</dbReference>
<accession>A0AAD8VLH0</accession>
<dbReference type="PANTHER" id="PTHR12725:SF82">
    <property type="entry name" value="HALOACID DEHALOGENASE-LIKE HYDROLASE (HAD) SUPERFAMILY PROTEIN"/>
    <property type="match status" value="1"/>
</dbReference>
<evidence type="ECO:0000313" key="2">
    <source>
        <dbReference type="Proteomes" id="UP001231189"/>
    </source>
</evidence>
<keyword evidence="2" id="KW-1185">Reference proteome</keyword>
<dbReference type="Pfam" id="PF13419">
    <property type="entry name" value="HAD_2"/>
    <property type="match status" value="1"/>
</dbReference>
<dbReference type="SUPFAM" id="SSF56784">
    <property type="entry name" value="HAD-like"/>
    <property type="match status" value="1"/>
</dbReference>
<name>A0AAD8VLH0_LOLMU</name>
<protein>
    <submittedName>
        <fullName evidence="1">Uncharacterized protein</fullName>
    </submittedName>
</protein>
<dbReference type="EMBL" id="JAUUTY010000007">
    <property type="protein sequence ID" value="KAK1611014.1"/>
    <property type="molecule type" value="Genomic_DNA"/>
</dbReference>
<dbReference type="AlphaFoldDB" id="A0AAD8VLH0"/>
<dbReference type="InterPro" id="IPR036412">
    <property type="entry name" value="HAD-like_sf"/>
</dbReference>
<dbReference type="PANTHER" id="PTHR12725">
    <property type="entry name" value="HALOACID DEHALOGENASE-LIKE HYDROLASE"/>
    <property type="match status" value="1"/>
</dbReference>
<reference evidence="1" key="1">
    <citation type="submission" date="2023-07" db="EMBL/GenBank/DDBJ databases">
        <title>A chromosome-level genome assembly of Lolium multiflorum.</title>
        <authorList>
            <person name="Chen Y."/>
            <person name="Copetti D."/>
            <person name="Kolliker R."/>
            <person name="Studer B."/>
        </authorList>
    </citation>
    <scope>NUCLEOTIDE SEQUENCE</scope>
    <source>
        <strain evidence="1">02402/16</strain>
        <tissue evidence="1">Leaf</tissue>
    </source>
</reference>
<comment type="caution">
    <text evidence="1">The sequence shown here is derived from an EMBL/GenBank/DDBJ whole genome shotgun (WGS) entry which is preliminary data.</text>
</comment>
<organism evidence="1 2">
    <name type="scientific">Lolium multiflorum</name>
    <name type="common">Italian ryegrass</name>
    <name type="synonym">Lolium perenne subsp. multiflorum</name>
    <dbReference type="NCBI Taxonomy" id="4521"/>
    <lineage>
        <taxon>Eukaryota</taxon>
        <taxon>Viridiplantae</taxon>
        <taxon>Streptophyta</taxon>
        <taxon>Embryophyta</taxon>
        <taxon>Tracheophyta</taxon>
        <taxon>Spermatophyta</taxon>
        <taxon>Magnoliopsida</taxon>
        <taxon>Liliopsida</taxon>
        <taxon>Poales</taxon>
        <taxon>Poaceae</taxon>
        <taxon>BOP clade</taxon>
        <taxon>Pooideae</taxon>
        <taxon>Poodae</taxon>
        <taxon>Poeae</taxon>
        <taxon>Poeae Chloroplast Group 2 (Poeae type)</taxon>
        <taxon>Loliodinae</taxon>
        <taxon>Loliinae</taxon>
        <taxon>Lolium</taxon>
    </lineage>
</organism>
<sequence length="227" mass="25226">MRTGLSRSFPWHSSSSSFLFKPIQTPFSSTTTLLLFLLLLLPIPRYMVEKLGVEESKVEKLSSILYKNYGTTLAGLRAIGYKLDYDDYHSDRAHTVRALKRLGLQDCFEDIICFESLNKPCPLQPWDMAGTEIFDIAGHLALSGGRIGKLPKTPVLCKPSIDAMQAALRIFDVNPSTAVYFDDSVRNIQAGKQIGLRTVLVGTSQRVIGADHSIESIHSIREALPEL</sequence>
<dbReference type="Gene3D" id="3.40.50.1000">
    <property type="entry name" value="HAD superfamily/HAD-like"/>
    <property type="match status" value="1"/>
</dbReference>
<gene>
    <name evidence="1" type="ORF">QYE76_034687</name>
</gene>
<dbReference type="InterPro" id="IPR006439">
    <property type="entry name" value="HAD-SF_hydro_IA"/>
</dbReference>
<proteinExistence type="predicted"/>
<dbReference type="InterPro" id="IPR023214">
    <property type="entry name" value="HAD_sf"/>
</dbReference>
<dbReference type="Proteomes" id="UP001231189">
    <property type="component" value="Unassembled WGS sequence"/>
</dbReference>
<evidence type="ECO:0000313" key="1">
    <source>
        <dbReference type="EMBL" id="KAK1611014.1"/>
    </source>
</evidence>